<dbReference type="InterPro" id="IPR020568">
    <property type="entry name" value="Ribosomal_Su5_D2-typ_SF"/>
</dbReference>
<dbReference type="GO" id="GO:0004252">
    <property type="term" value="F:serine-type endopeptidase activity"/>
    <property type="evidence" value="ECO:0007669"/>
    <property type="project" value="UniProtKB-UniRule"/>
</dbReference>
<evidence type="ECO:0000256" key="2">
    <source>
        <dbReference type="ARBA" id="ARBA00022825"/>
    </source>
</evidence>
<dbReference type="PROSITE" id="PS01046">
    <property type="entry name" value="LON_SER"/>
    <property type="match status" value="1"/>
</dbReference>
<dbReference type="Pfam" id="PF05362">
    <property type="entry name" value="Lon_C"/>
    <property type="match status" value="1"/>
</dbReference>
<dbReference type="GO" id="GO:0030163">
    <property type="term" value="P:protein catabolic process"/>
    <property type="evidence" value="ECO:0007669"/>
    <property type="project" value="InterPro"/>
</dbReference>
<feature type="domain" description="Lon proteolytic" evidence="4">
    <location>
        <begin position="1"/>
        <end position="130"/>
    </location>
</feature>
<evidence type="ECO:0000313" key="5">
    <source>
        <dbReference type="EMBL" id="CAD7613764.1"/>
    </source>
</evidence>
<feature type="active site" evidence="3">
    <location>
        <position position="36"/>
    </location>
</feature>
<keyword evidence="3" id="KW-0645">Protease</keyword>
<gene>
    <name evidence="5" type="ORF">TGEB3V08_LOCUS11307</name>
</gene>
<dbReference type="PROSITE" id="PS51786">
    <property type="entry name" value="LON_PROTEOLYTIC"/>
    <property type="match status" value="1"/>
</dbReference>
<comment type="similarity">
    <text evidence="3">Belongs to the peptidase S16 family.</text>
</comment>
<dbReference type="InterPro" id="IPR014721">
    <property type="entry name" value="Ribsml_uS5_D2-typ_fold_subgr"/>
</dbReference>
<dbReference type="GO" id="GO:0004176">
    <property type="term" value="F:ATP-dependent peptidase activity"/>
    <property type="evidence" value="ECO:0007669"/>
    <property type="project" value="UniProtKB-UniRule"/>
</dbReference>
<proteinExistence type="inferred from homology"/>
<feature type="active site" evidence="3">
    <location>
        <position position="79"/>
    </location>
</feature>
<accession>A0A7R9K997</accession>
<dbReference type="InterPro" id="IPR008269">
    <property type="entry name" value="Lon_proteolytic"/>
</dbReference>
<keyword evidence="1 3" id="KW-0378">Hydrolase</keyword>
<evidence type="ECO:0000256" key="3">
    <source>
        <dbReference type="PROSITE-ProRule" id="PRU01122"/>
    </source>
</evidence>
<dbReference type="GO" id="GO:0005524">
    <property type="term" value="F:ATP binding"/>
    <property type="evidence" value="ECO:0007669"/>
    <property type="project" value="InterPro"/>
</dbReference>
<dbReference type="PANTHER" id="PTHR10046">
    <property type="entry name" value="ATP DEPENDENT LON PROTEASE FAMILY MEMBER"/>
    <property type="match status" value="1"/>
</dbReference>
<sequence length="148" mass="16174">MKRQVLLDKQYGIKLDRKIDLHIHFPMGAVVKDGPSAGITIATALMSLFANRPVATDVAMTGELTLTGMVIPVGGVRDKVLAAHRAGLKRVILPRKCEMDLIELADNVKRDLVFYFVDCVDDVLQAAFEGGFSAPTNQHSNDQLVSKL</sequence>
<dbReference type="InterPro" id="IPR008268">
    <property type="entry name" value="Peptidase_S16_AS"/>
</dbReference>
<dbReference type="GO" id="GO:0006508">
    <property type="term" value="P:proteolysis"/>
    <property type="evidence" value="ECO:0007669"/>
    <property type="project" value="UniProtKB-KW"/>
</dbReference>
<reference evidence="5" key="1">
    <citation type="submission" date="2020-11" db="EMBL/GenBank/DDBJ databases">
        <authorList>
            <person name="Tran Van P."/>
        </authorList>
    </citation>
    <scope>NUCLEOTIDE SEQUENCE</scope>
</reference>
<protein>
    <recommendedName>
        <fullName evidence="4">Lon proteolytic domain-containing protein</fullName>
    </recommendedName>
</protein>
<dbReference type="PRINTS" id="PR00830">
    <property type="entry name" value="ENDOLAPTASE"/>
</dbReference>
<dbReference type="InterPro" id="IPR027065">
    <property type="entry name" value="Lon_Prtase"/>
</dbReference>
<keyword evidence="2 3" id="KW-0720">Serine protease</keyword>
<organism evidence="5">
    <name type="scientific">Timema genevievae</name>
    <name type="common">Walking stick</name>
    <dbReference type="NCBI Taxonomy" id="629358"/>
    <lineage>
        <taxon>Eukaryota</taxon>
        <taxon>Metazoa</taxon>
        <taxon>Ecdysozoa</taxon>
        <taxon>Arthropoda</taxon>
        <taxon>Hexapoda</taxon>
        <taxon>Insecta</taxon>
        <taxon>Pterygota</taxon>
        <taxon>Neoptera</taxon>
        <taxon>Polyneoptera</taxon>
        <taxon>Phasmatodea</taxon>
        <taxon>Timematodea</taxon>
        <taxon>Timematoidea</taxon>
        <taxon>Timematidae</taxon>
        <taxon>Timema</taxon>
    </lineage>
</organism>
<dbReference type="EMBL" id="OE849146">
    <property type="protein sequence ID" value="CAD7613764.1"/>
    <property type="molecule type" value="Genomic_DNA"/>
</dbReference>
<name>A0A7R9K997_TIMGE</name>
<evidence type="ECO:0000256" key="1">
    <source>
        <dbReference type="ARBA" id="ARBA00022801"/>
    </source>
</evidence>
<dbReference type="SUPFAM" id="SSF54211">
    <property type="entry name" value="Ribosomal protein S5 domain 2-like"/>
    <property type="match status" value="1"/>
</dbReference>
<evidence type="ECO:0000259" key="4">
    <source>
        <dbReference type="PROSITE" id="PS51786"/>
    </source>
</evidence>
<dbReference type="Gene3D" id="3.30.230.10">
    <property type="match status" value="1"/>
</dbReference>
<dbReference type="AlphaFoldDB" id="A0A7R9K997"/>